<protein>
    <recommendedName>
        <fullName evidence="7">C2H2-type domain-containing protein</fullName>
    </recommendedName>
</protein>
<dbReference type="PROSITE" id="PS50157">
    <property type="entry name" value="ZINC_FINGER_C2H2_2"/>
    <property type="match status" value="2"/>
</dbReference>
<feature type="compositionally biased region" description="Polar residues" evidence="6">
    <location>
        <begin position="307"/>
        <end position="319"/>
    </location>
</feature>
<dbReference type="SUPFAM" id="SSF57667">
    <property type="entry name" value="beta-beta-alpha zinc fingers"/>
    <property type="match status" value="2"/>
</dbReference>
<feature type="compositionally biased region" description="Basic and acidic residues" evidence="6">
    <location>
        <begin position="327"/>
        <end position="339"/>
    </location>
</feature>
<sequence>MKGTGSRNEDPEIEEILESKLDDQSGERYYKIQWKTSWLSEESLKQYQQQIEEFWSKQLQHSEVDIQQIQPIEQQSKLDSQQIDLNSLRIELNNNQIEQQPNKSSKVEFNEHQIDLQDQQIEYHSPQSEIDDQQTDEEDEINVEVVDGLDVDCLSLTKDINKVDDIELSPDTTLTQIESEGDDSSEEGITSEDESDFEEMTSSGGVAYNNDQQSPNKRKCSWNLEDIVLKLKRSKKPSSLPQSPLPPEDIKHEEDDYVLSPVFPREMNDSEKSFLSEKSIFLTQLEQKDNISLMQNIREERKILDLNETSNDGSLSSGASADERDEPEQKPERSASKKADDLIRGDFQLAKLLEEEKLLGSEGDKIDETKCNKCNKRFYRRSQLIRHLSNHVVHECLQCSAVFYCVKKYKKHMNTHETYPCDFCNEEFYDASAWYKHRAKHTMMECSCCDMIFYNKTALAKHKFEHSEYICPLCRFASENLHHWISHRNYHGRCSLLQPIIACRECKLTFGSQEVFLKHKCSKPPKSITLNKPLQPKILTPKNLPPKMLTPNILTPKTSLPPLSSTKIPKSIPMSVHSQHSRISKPYDRRPTIPPTKSFFKDHLSRDKRFMPMTKNSKISRPESFYFPSQKAPVRHYSYTYPSKPLKPYKRAVMNKKDIKDLIGIDQTLACSS</sequence>
<feature type="domain" description="C2H2-type" evidence="7">
    <location>
        <begin position="369"/>
        <end position="391"/>
    </location>
</feature>
<dbReference type="PANTHER" id="PTHR24409">
    <property type="entry name" value="ZINC FINGER PROTEIN 142"/>
    <property type="match status" value="1"/>
</dbReference>
<dbReference type="Gene3D" id="3.30.160.60">
    <property type="entry name" value="Classic Zinc Finger"/>
    <property type="match status" value="1"/>
</dbReference>
<dbReference type="OrthoDB" id="3565419at2759"/>
<keyword evidence="4" id="KW-0862">Zinc</keyword>
<name>A0A7M5WVB7_9CNID</name>
<dbReference type="RefSeq" id="XP_066926703.1">
    <property type="nucleotide sequence ID" value="XM_067070602.1"/>
</dbReference>
<reference evidence="8" key="1">
    <citation type="submission" date="2021-01" db="UniProtKB">
        <authorList>
            <consortium name="EnsemblMetazoa"/>
        </authorList>
    </citation>
    <scope>IDENTIFICATION</scope>
</reference>
<dbReference type="SUPFAM" id="SSF54160">
    <property type="entry name" value="Chromo domain-like"/>
    <property type="match status" value="1"/>
</dbReference>
<feature type="region of interest" description="Disordered" evidence="6">
    <location>
        <begin position="304"/>
        <end position="339"/>
    </location>
</feature>
<keyword evidence="9" id="KW-1185">Reference proteome</keyword>
<feature type="compositionally biased region" description="Polar residues" evidence="6">
    <location>
        <begin position="200"/>
        <end position="215"/>
    </location>
</feature>
<dbReference type="EnsemblMetazoa" id="CLYHEMT013697.1">
    <property type="protein sequence ID" value="CLYHEMP013697.1"/>
    <property type="gene ID" value="CLYHEMG013697"/>
</dbReference>
<evidence type="ECO:0000256" key="5">
    <source>
        <dbReference type="PROSITE-ProRule" id="PRU00042"/>
    </source>
</evidence>
<evidence type="ECO:0000313" key="9">
    <source>
        <dbReference type="Proteomes" id="UP000594262"/>
    </source>
</evidence>
<dbReference type="GO" id="GO:0005634">
    <property type="term" value="C:nucleus"/>
    <property type="evidence" value="ECO:0007669"/>
    <property type="project" value="TreeGrafter"/>
</dbReference>
<feature type="domain" description="C2H2-type" evidence="7">
    <location>
        <begin position="419"/>
        <end position="442"/>
    </location>
</feature>
<dbReference type="PROSITE" id="PS00028">
    <property type="entry name" value="ZINC_FINGER_C2H2_1"/>
    <property type="match status" value="4"/>
</dbReference>
<feature type="region of interest" description="Disordered" evidence="6">
    <location>
        <begin position="171"/>
        <end position="219"/>
    </location>
</feature>
<feature type="compositionally biased region" description="Acidic residues" evidence="6">
    <location>
        <begin position="179"/>
        <end position="199"/>
    </location>
</feature>
<evidence type="ECO:0000256" key="4">
    <source>
        <dbReference type="ARBA" id="ARBA00022833"/>
    </source>
</evidence>
<organism evidence="8 9">
    <name type="scientific">Clytia hemisphaerica</name>
    <dbReference type="NCBI Taxonomy" id="252671"/>
    <lineage>
        <taxon>Eukaryota</taxon>
        <taxon>Metazoa</taxon>
        <taxon>Cnidaria</taxon>
        <taxon>Hydrozoa</taxon>
        <taxon>Hydroidolina</taxon>
        <taxon>Leptothecata</taxon>
        <taxon>Obeliida</taxon>
        <taxon>Clytiidae</taxon>
        <taxon>Clytia</taxon>
    </lineage>
</organism>
<dbReference type="InterPro" id="IPR016197">
    <property type="entry name" value="Chromo-like_dom_sf"/>
</dbReference>
<evidence type="ECO:0000259" key="7">
    <source>
        <dbReference type="PROSITE" id="PS50157"/>
    </source>
</evidence>
<dbReference type="InterPro" id="IPR013087">
    <property type="entry name" value="Znf_C2H2_type"/>
</dbReference>
<evidence type="ECO:0000256" key="1">
    <source>
        <dbReference type="ARBA" id="ARBA00022723"/>
    </source>
</evidence>
<feature type="region of interest" description="Disordered" evidence="6">
    <location>
        <begin position="566"/>
        <end position="599"/>
    </location>
</feature>
<dbReference type="InterPro" id="IPR036236">
    <property type="entry name" value="Znf_C2H2_sf"/>
</dbReference>
<dbReference type="Pfam" id="PF00096">
    <property type="entry name" value="zf-C2H2"/>
    <property type="match status" value="1"/>
</dbReference>
<dbReference type="GO" id="GO:0000981">
    <property type="term" value="F:DNA-binding transcription factor activity, RNA polymerase II-specific"/>
    <property type="evidence" value="ECO:0007669"/>
    <property type="project" value="TreeGrafter"/>
</dbReference>
<evidence type="ECO:0000256" key="2">
    <source>
        <dbReference type="ARBA" id="ARBA00022737"/>
    </source>
</evidence>
<dbReference type="PANTHER" id="PTHR24409:SF295">
    <property type="entry name" value="AZ2-RELATED"/>
    <property type="match status" value="1"/>
</dbReference>
<dbReference type="GO" id="GO:0000977">
    <property type="term" value="F:RNA polymerase II transcription regulatory region sequence-specific DNA binding"/>
    <property type="evidence" value="ECO:0007669"/>
    <property type="project" value="TreeGrafter"/>
</dbReference>
<dbReference type="AlphaFoldDB" id="A0A7M5WVB7"/>
<evidence type="ECO:0000313" key="8">
    <source>
        <dbReference type="EnsemblMetazoa" id="CLYHEMP013697.1"/>
    </source>
</evidence>
<evidence type="ECO:0000256" key="3">
    <source>
        <dbReference type="ARBA" id="ARBA00022771"/>
    </source>
</evidence>
<keyword evidence="1" id="KW-0479">Metal-binding</keyword>
<accession>A0A7M5WVB7</accession>
<dbReference type="GeneID" id="136814099"/>
<dbReference type="Proteomes" id="UP000594262">
    <property type="component" value="Unplaced"/>
</dbReference>
<dbReference type="SMART" id="SM00355">
    <property type="entry name" value="ZnF_C2H2"/>
    <property type="match status" value="5"/>
</dbReference>
<keyword evidence="3 5" id="KW-0863">Zinc-finger</keyword>
<evidence type="ECO:0000256" key="6">
    <source>
        <dbReference type="SAM" id="MobiDB-lite"/>
    </source>
</evidence>
<dbReference type="CDD" id="cd00024">
    <property type="entry name" value="CD_CSD"/>
    <property type="match status" value="1"/>
</dbReference>
<dbReference type="GO" id="GO:0008270">
    <property type="term" value="F:zinc ion binding"/>
    <property type="evidence" value="ECO:0007669"/>
    <property type="project" value="UniProtKB-KW"/>
</dbReference>
<proteinExistence type="predicted"/>
<keyword evidence="2" id="KW-0677">Repeat</keyword>
<feature type="region of interest" description="Disordered" evidence="6">
    <location>
        <begin position="233"/>
        <end position="253"/>
    </location>
</feature>